<evidence type="ECO:0000256" key="3">
    <source>
        <dbReference type="ARBA" id="ARBA00022475"/>
    </source>
</evidence>
<accession>A0ABS5HIC2</accession>
<dbReference type="Pfam" id="PF06750">
    <property type="entry name" value="A24_N_bact"/>
    <property type="match status" value="1"/>
</dbReference>
<feature type="domain" description="Prepilin type IV endopeptidase peptidase" evidence="8">
    <location>
        <begin position="119"/>
        <end position="226"/>
    </location>
</feature>
<evidence type="ECO:0000259" key="8">
    <source>
        <dbReference type="Pfam" id="PF01478"/>
    </source>
</evidence>
<keyword evidence="5 7" id="KW-1133">Transmembrane helix</keyword>
<comment type="caution">
    <text evidence="10">The sequence shown here is derived from an EMBL/GenBank/DDBJ whole genome shotgun (WGS) entry which is preliminary data.</text>
</comment>
<dbReference type="InterPro" id="IPR010627">
    <property type="entry name" value="Prepilin_pept_A24_N"/>
</dbReference>
<comment type="subcellular location">
    <subcellularLocation>
        <location evidence="1">Cell membrane</location>
        <topology evidence="1">Multi-pass membrane protein</topology>
    </subcellularLocation>
</comment>
<feature type="transmembrane region" description="Helical" evidence="7">
    <location>
        <begin position="165"/>
        <end position="183"/>
    </location>
</feature>
<keyword evidence="4 7" id="KW-0812">Transmembrane</keyword>
<dbReference type="Pfam" id="PF01478">
    <property type="entry name" value="Peptidase_A24"/>
    <property type="match status" value="1"/>
</dbReference>
<dbReference type="EMBL" id="JAGSSW010000004">
    <property type="protein sequence ID" value="MBR8464021.1"/>
    <property type="molecule type" value="Genomic_DNA"/>
</dbReference>
<feature type="transmembrane region" description="Helical" evidence="7">
    <location>
        <begin position="6"/>
        <end position="27"/>
    </location>
</feature>
<feature type="transmembrane region" description="Helical" evidence="7">
    <location>
        <begin position="77"/>
        <end position="97"/>
    </location>
</feature>
<proteinExistence type="inferred from homology"/>
<dbReference type="PANTHER" id="PTHR30487:SF0">
    <property type="entry name" value="PREPILIN LEADER PEPTIDASE_N-METHYLTRANSFERASE-RELATED"/>
    <property type="match status" value="1"/>
</dbReference>
<name>A0ABS5HIC2_9BACT</name>
<dbReference type="Gene3D" id="1.20.120.1220">
    <property type="match status" value="1"/>
</dbReference>
<keyword evidence="6 7" id="KW-0472">Membrane</keyword>
<feature type="transmembrane region" description="Helical" evidence="7">
    <location>
        <begin position="234"/>
        <end position="252"/>
    </location>
</feature>
<evidence type="ECO:0000256" key="7">
    <source>
        <dbReference type="SAM" id="Phobius"/>
    </source>
</evidence>
<reference evidence="10 11" key="1">
    <citation type="submission" date="2021-04" db="EMBL/GenBank/DDBJ databases">
        <title>Molecular and phenotypic characterization and identification of bacterial isolates recovered from the Anatolian ground squirrels (Spermophilus xanthoprymnus) and which have the potential to form a new species in the Campylobacter genus.</title>
        <authorList>
            <person name="Aydin F."/>
            <person name="Abay S."/>
            <person name="Kayman T."/>
            <person name="Karakaya E."/>
            <person name="Mustak H.K."/>
            <person name="Mustak I.B."/>
            <person name="Bilgin N."/>
            <person name="Duzler A."/>
            <person name="Sahin O."/>
            <person name="Guran O."/>
            <person name="Saticioglu I.B."/>
        </authorList>
    </citation>
    <scope>NUCLEOTIDE SEQUENCE [LARGE SCALE GENOMIC DNA]</scope>
    <source>
        <strain evidence="11">faydin-G24</strain>
    </source>
</reference>
<dbReference type="InterPro" id="IPR000045">
    <property type="entry name" value="Prepilin_IV_endopep_pep"/>
</dbReference>
<feature type="transmembrane region" description="Helical" evidence="7">
    <location>
        <begin position="195"/>
        <end position="228"/>
    </location>
</feature>
<dbReference type="RefSeq" id="WP_212141251.1">
    <property type="nucleotide sequence ID" value="NZ_JAGSSW010000004.1"/>
</dbReference>
<evidence type="ECO:0000256" key="1">
    <source>
        <dbReference type="ARBA" id="ARBA00004651"/>
    </source>
</evidence>
<dbReference type="Proteomes" id="UP000682951">
    <property type="component" value="Unassembled WGS sequence"/>
</dbReference>
<gene>
    <name evidence="10" type="ORF">KDD93_05475</name>
</gene>
<evidence type="ECO:0000259" key="9">
    <source>
        <dbReference type="Pfam" id="PF06750"/>
    </source>
</evidence>
<evidence type="ECO:0000256" key="5">
    <source>
        <dbReference type="ARBA" id="ARBA00022989"/>
    </source>
</evidence>
<evidence type="ECO:0000313" key="10">
    <source>
        <dbReference type="EMBL" id="MBR8464021.1"/>
    </source>
</evidence>
<evidence type="ECO:0000256" key="4">
    <source>
        <dbReference type="ARBA" id="ARBA00022692"/>
    </source>
</evidence>
<keyword evidence="3" id="KW-1003">Cell membrane</keyword>
<evidence type="ECO:0000256" key="2">
    <source>
        <dbReference type="ARBA" id="ARBA00005801"/>
    </source>
</evidence>
<dbReference type="InterPro" id="IPR050882">
    <property type="entry name" value="Prepilin_peptidase/N-MTase"/>
</dbReference>
<keyword evidence="11" id="KW-1185">Reference proteome</keyword>
<evidence type="ECO:0000256" key="6">
    <source>
        <dbReference type="ARBA" id="ARBA00023136"/>
    </source>
</evidence>
<feature type="domain" description="Prepilin peptidase A24 N-terminal" evidence="9">
    <location>
        <begin position="13"/>
        <end position="94"/>
    </location>
</feature>
<feature type="transmembrane region" description="Helical" evidence="7">
    <location>
        <begin position="109"/>
        <end position="129"/>
    </location>
</feature>
<sequence>MSEFVFCVVVFFIFGVCIGSFANVLIYRLPRNKSVFKPPSHCTNCKRSLKFYHNVPILSWLFLRGHCGFCGVKISPLYPLVELSSGVLMSLVFLIEIKTNLNSTIIDAQTLISTILIGFCFIFLLALSVIDLQFKAVPDSLLFSALGVAIIYAITQFFWFGLFELLLNSVFFMAGFWLLRYVVSKLIRREAMGSADIFIAGIIGAILPLNLGLVAICIAAVMTLPFYLFMQDKELAFVPFLNAGLVIVYAFGDKFINFLGKLYE</sequence>
<protein>
    <submittedName>
        <fullName evidence="10">Prepilin peptidase</fullName>
    </submittedName>
</protein>
<dbReference type="PANTHER" id="PTHR30487">
    <property type="entry name" value="TYPE 4 PREPILIN-LIKE PROTEINS LEADER PEPTIDE-PROCESSING ENZYME"/>
    <property type="match status" value="1"/>
</dbReference>
<evidence type="ECO:0000313" key="11">
    <source>
        <dbReference type="Proteomes" id="UP000682951"/>
    </source>
</evidence>
<comment type="similarity">
    <text evidence="2">Belongs to the peptidase A24 family.</text>
</comment>
<feature type="transmembrane region" description="Helical" evidence="7">
    <location>
        <begin position="141"/>
        <end position="159"/>
    </location>
</feature>
<organism evidence="10 11">
    <name type="scientific">Campylobacter anatolicus</name>
    <dbReference type="NCBI Taxonomy" id="2829105"/>
    <lineage>
        <taxon>Bacteria</taxon>
        <taxon>Pseudomonadati</taxon>
        <taxon>Campylobacterota</taxon>
        <taxon>Epsilonproteobacteria</taxon>
        <taxon>Campylobacterales</taxon>
        <taxon>Campylobacteraceae</taxon>
        <taxon>Campylobacter</taxon>
    </lineage>
</organism>